<feature type="region of interest" description="Disordered" evidence="5">
    <location>
        <begin position="225"/>
        <end position="259"/>
    </location>
</feature>
<feature type="region of interest" description="Disordered" evidence="5">
    <location>
        <begin position="52"/>
        <end position="155"/>
    </location>
</feature>
<dbReference type="Gene3D" id="1.10.30.10">
    <property type="entry name" value="High mobility group box domain"/>
    <property type="match status" value="1"/>
</dbReference>
<sequence length="998" mass="105685">MSTTQNPQQHHHLSLPTPWIPGVPVQQTQPAANEHPGRIIFTRQLWQRTMPDHSEQNVLNKSQSQIQDDPHRTHPSGGVAGPNRRTSSTVSTRSRRRSHSLSGGSKTPLTPEESPPSKSTRKRNACTVEEEDKELDSASATPVHTRASSGDSTAHVCICQPDPKIPRPRNAFILYRQHHQAQVVAQNPGLANPEISKIIGEQWQNQPPEIKNKWKALAEEDKLRHQQQYPTYRYQPKRNGRRNSLSSETPGSAGERPKCAKCGGRSILVPSTPFTNASASGVSPASVPPTPGQAITPVSRTLPVLRDLSLQSPANRRMGRVFPSNSTITSIMSSSGNTPADHPQPGYPDECDDIGPLSPETKRRRFNGEHVSIGRNIPPRFASAPGVQPGTPYPFSHHHHHHQHQPPHPPLPSLPPHHHPYQPQPHQPPLTTRRESLPGLHGIGVSSPSASGNAGNNAGPMAPPPPPPPRPPGMGYQQHRLSQGHLPHDHRSLTLPPLQTSGNPVVAGGGNRGSVSGPSGSFPSGGVAGGGTATATAAAGGMVRRSLSGGNRDPASSSLSAVTSSAAAAKMIEDVILRGMDFRYKIGILAKVAPPAGFPAPPSRSPLPAFASSASAKDREGSKREEMMARGPLIAIEGDDAEAVRELGRWLSRELGKKGGGAAEEELEVRLVEGPLDEGREGLEGGDGGKVDKKKKAIIEYHLLITEWLAKSDEIVESLRYRRATPATAATAAPDVAAEEGGEDADKTMSEAPPAVQEKAKSEQKLEEDYDDSDGSASKDESMASHSAQAPANRTPNPSGEEPAISTSPRPDNKSSQGEEAEEGESMQIDPPPPTTSSSSPPTTTTTNNNDPPTAKPIILLPNFSLHTSTAFALRIPIDANSQYSAPDHWQWAATQWRGVVGPDLTIYVRDSSSSGGSSAGGVGGETAGGTAGGRGRVGGGNGGVEMGEEGNLVVVRRTVGGGKKGGEVEGSVLRRLGFEVGEWVRAFGGVGEGEEGR</sequence>
<feature type="DNA-binding region" description="HMG box" evidence="4">
    <location>
        <begin position="165"/>
        <end position="233"/>
    </location>
</feature>
<evidence type="ECO:0000256" key="4">
    <source>
        <dbReference type="PROSITE-ProRule" id="PRU00267"/>
    </source>
</evidence>
<dbReference type="PANTHER" id="PTHR10270:SF320">
    <property type="entry name" value="BOX TRANSCRIPTIONAL REGULATOR, PUTATIVE (AFU_ORTHOLOGUE AFUA_4G10820)-RELATED"/>
    <property type="match status" value="1"/>
</dbReference>
<feature type="compositionally biased region" description="Pro residues" evidence="5">
    <location>
        <begin position="406"/>
        <end position="415"/>
    </location>
</feature>
<feature type="compositionally biased region" description="Low complexity" evidence="5">
    <location>
        <begin position="836"/>
        <end position="853"/>
    </location>
</feature>
<keyword evidence="3" id="KW-0804">Transcription</keyword>
<feature type="compositionally biased region" description="Low complexity" evidence="5">
    <location>
        <begin position="446"/>
        <end position="460"/>
    </location>
</feature>
<reference evidence="7 8" key="1">
    <citation type="journal article" date="2018" name="BMC Genomics">
        <title>Genomic evidence for intraspecific hybridization in a clonal and extremely halotolerant yeast.</title>
        <authorList>
            <person name="Gostincar C."/>
            <person name="Stajich J.E."/>
            <person name="Zupancic J."/>
            <person name="Zalar P."/>
            <person name="Gunde-Cimerman N."/>
        </authorList>
    </citation>
    <scope>NUCLEOTIDE SEQUENCE [LARGE SCALE GENOMIC DNA]</scope>
    <source>
        <strain evidence="7 8">EXF-2682</strain>
    </source>
</reference>
<evidence type="ECO:0000256" key="3">
    <source>
        <dbReference type="ARBA" id="ARBA00023163"/>
    </source>
</evidence>
<feature type="region of interest" description="Disordered" evidence="5">
    <location>
        <begin position="603"/>
        <end position="626"/>
    </location>
</feature>
<evidence type="ECO:0000259" key="6">
    <source>
        <dbReference type="PROSITE" id="PS50118"/>
    </source>
</evidence>
<evidence type="ECO:0000256" key="1">
    <source>
        <dbReference type="ARBA" id="ARBA00023015"/>
    </source>
</evidence>
<feature type="region of interest" description="Disordered" evidence="5">
    <location>
        <begin position="724"/>
        <end position="856"/>
    </location>
</feature>
<dbReference type="InterPro" id="IPR009071">
    <property type="entry name" value="HMG_box_dom"/>
</dbReference>
<dbReference type="GO" id="GO:0000122">
    <property type="term" value="P:negative regulation of transcription by RNA polymerase II"/>
    <property type="evidence" value="ECO:0007669"/>
    <property type="project" value="TreeGrafter"/>
</dbReference>
<dbReference type="OrthoDB" id="6247875at2759"/>
<feature type="compositionally biased region" description="Low complexity" evidence="5">
    <location>
        <begin position="606"/>
        <end position="615"/>
    </location>
</feature>
<feature type="compositionally biased region" description="Polar residues" evidence="5">
    <location>
        <begin position="805"/>
        <end position="816"/>
    </location>
</feature>
<dbReference type="GO" id="GO:0005634">
    <property type="term" value="C:nucleus"/>
    <property type="evidence" value="ECO:0007669"/>
    <property type="project" value="UniProtKB-UniRule"/>
</dbReference>
<dbReference type="GO" id="GO:0000978">
    <property type="term" value="F:RNA polymerase II cis-regulatory region sequence-specific DNA binding"/>
    <property type="evidence" value="ECO:0007669"/>
    <property type="project" value="TreeGrafter"/>
</dbReference>
<dbReference type="PROSITE" id="PS50118">
    <property type="entry name" value="HMG_BOX_2"/>
    <property type="match status" value="1"/>
</dbReference>
<evidence type="ECO:0000256" key="5">
    <source>
        <dbReference type="SAM" id="MobiDB-lite"/>
    </source>
</evidence>
<dbReference type="VEuPathDB" id="FungiDB:BTJ68_06703"/>
<dbReference type="GO" id="GO:0001228">
    <property type="term" value="F:DNA-binding transcription activator activity, RNA polymerase II-specific"/>
    <property type="evidence" value="ECO:0007669"/>
    <property type="project" value="TreeGrafter"/>
</dbReference>
<proteinExistence type="predicted"/>
<feature type="region of interest" description="Disordered" evidence="5">
    <location>
        <begin position="1"/>
        <end position="37"/>
    </location>
</feature>
<protein>
    <recommendedName>
        <fullName evidence="6">HMG box domain-containing protein</fullName>
    </recommendedName>
</protein>
<feature type="compositionally biased region" description="Low complexity" evidence="5">
    <location>
        <begin position="326"/>
        <end position="338"/>
    </location>
</feature>
<feature type="region of interest" description="Disordered" evidence="5">
    <location>
        <begin position="544"/>
        <end position="563"/>
    </location>
</feature>
<gene>
    <name evidence="7" type="ORF">D0863_12224</name>
</gene>
<feature type="domain" description="HMG box" evidence="6">
    <location>
        <begin position="165"/>
        <end position="233"/>
    </location>
</feature>
<dbReference type="InterPro" id="IPR036910">
    <property type="entry name" value="HMG_box_dom_sf"/>
</dbReference>
<dbReference type="CDD" id="cd01389">
    <property type="entry name" value="HMG-box_ROX1-like"/>
    <property type="match status" value="1"/>
</dbReference>
<dbReference type="InterPro" id="IPR050140">
    <property type="entry name" value="SRY-related_HMG-box_TF-like"/>
</dbReference>
<evidence type="ECO:0000256" key="2">
    <source>
        <dbReference type="ARBA" id="ARBA00023125"/>
    </source>
</evidence>
<evidence type="ECO:0000313" key="7">
    <source>
        <dbReference type="EMBL" id="RMY58559.1"/>
    </source>
</evidence>
<dbReference type="SMART" id="SM00398">
    <property type="entry name" value="HMG"/>
    <property type="match status" value="1"/>
</dbReference>
<feature type="region of interest" description="Disordered" evidence="5">
    <location>
        <begin position="913"/>
        <end position="945"/>
    </location>
</feature>
<name>A0A3M7D2N3_HORWE</name>
<feature type="compositionally biased region" description="Gly residues" evidence="5">
    <location>
        <begin position="918"/>
        <end position="945"/>
    </location>
</feature>
<feature type="compositionally biased region" description="Low complexity" evidence="5">
    <location>
        <begin position="513"/>
        <end position="525"/>
    </location>
</feature>
<dbReference type="GO" id="GO:0030154">
    <property type="term" value="P:cell differentiation"/>
    <property type="evidence" value="ECO:0007669"/>
    <property type="project" value="TreeGrafter"/>
</dbReference>
<dbReference type="Pfam" id="PF00505">
    <property type="entry name" value="HMG_box"/>
    <property type="match status" value="1"/>
</dbReference>
<keyword evidence="2 4" id="KW-0238">DNA-binding</keyword>
<dbReference type="PANTHER" id="PTHR10270">
    <property type="entry name" value="SOX TRANSCRIPTION FACTOR"/>
    <property type="match status" value="1"/>
</dbReference>
<keyword evidence="1" id="KW-0805">Transcription regulation</keyword>
<feature type="compositionally biased region" description="Basic and acidic residues" evidence="5">
    <location>
        <begin position="616"/>
        <end position="626"/>
    </location>
</feature>
<feature type="compositionally biased region" description="Basic residues" evidence="5">
    <location>
        <begin position="396"/>
        <end position="405"/>
    </location>
</feature>
<feature type="compositionally biased region" description="Polar residues" evidence="5">
    <location>
        <begin position="784"/>
        <end position="798"/>
    </location>
</feature>
<evidence type="ECO:0000313" key="8">
    <source>
        <dbReference type="Proteomes" id="UP000269276"/>
    </source>
</evidence>
<feature type="compositionally biased region" description="Pro residues" evidence="5">
    <location>
        <begin position="461"/>
        <end position="472"/>
    </location>
</feature>
<feature type="region of interest" description="Disordered" evidence="5">
    <location>
        <begin position="326"/>
        <end position="528"/>
    </location>
</feature>
<dbReference type="FunFam" id="1.10.30.10:FF:000041">
    <property type="entry name" value="HMG box family protein"/>
    <property type="match status" value="1"/>
</dbReference>
<accession>A0A3M7D2N3</accession>
<feature type="compositionally biased region" description="Polar residues" evidence="5">
    <location>
        <begin position="56"/>
        <end position="67"/>
    </location>
</feature>
<dbReference type="AlphaFoldDB" id="A0A3M7D2N3"/>
<feature type="compositionally biased region" description="Basic and acidic residues" evidence="5">
    <location>
        <begin position="758"/>
        <end position="767"/>
    </location>
</feature>
<dbReference type="EMBL" id="QWIP01000619">
    <property type="protein sequence ID" value="RMY58559.1"/>
    <property type="molecule type" value="Genomic_DNA"/>
</dbReference>
<dbReference type="Proteomes" id="UP000269276">
    <property type="component" value="Unassembled WGS sequence"/>
</dbReference>
<organism evidence="7 8">
    <name type="scientific">Hortaea werneckii</name>
    <name type="common">Black yeast</name>
    <name type="synonym">Cladosporium werneckii</name>
    <dbReference type="NCBI Taxonomy" id="91943"/>
    <lineage>
        <taxon>Eukaryota</taxon>
        <taxon>Fungi</taxon>
        <taxon>Dikarya</taxon>
        <taxon>Ascomycota</taxon>
        <taxon>Pezizomycotina</taxon>
        <taxon>Dothideomycetes</taxon>
        <taxon>Dothideomycetidae</taxon>
        <taxon>Mycosphaerellales</taxon>
        <taxon>Teratosphaeriaceae</taxon>
        <taxon>Hortaea</taxon>
    </lineage>
</organism>
<keyword evidence="4" id="KW-0539">Nucleus</keyword>
<feature type="compositionally biased region" description="Low complexity" evidence="5">
    <location>
        <begin position="724"/>
        <end position="736"/>
    </location>
</feature>
<dbReference type="SUPFAM" id="SSF47095">
    <property type="entry name" value="HMG-box"/>
    <property type="match status" value="1"/>
</dbReference>
<comment type="caution">
    <text evidence="7">The sequence shown here is derived from an EMBL/GenBank/DDBJ whole genome shotgun (WGS) entry which is preliminary data.</text>
</comment>
<feature type="compositionally biased region" description="Polar residues" evidence="5">
    <location>
        <begin position="138"/>
        <end position="152"/>
    </location>
</feature>